<keyword evidence="3" id="KW-1185">Reference proteome</keyword>
<dbReference type="OrthoDB" id="9762420at2"/>
<dbReference type="EMBL" id="SNVJ01000020">
    <property type="protein sequence ID" value="MXP65363.1"/>
    <property type="molecule type" value="Genomic_DNA"/>
</dbReference>
<reference evidence="2 3" key="1">
    <citation type="submission" date="2019-03" db="EMBL/GenBank/DDBJ databases">
        <title>Roseomonas sp. a novel Roseomonas species isolated from Sea whip Gorgonian.</title>
        <authorList>
            <person name="Li F."/>
            <person name="Pan X."/>
            <person name="Huang S."/>
            <person name="Li Z."/>
            <person name="Meng B."/>
        </authorList>
    </citation>
    <scope>NUCLEOTIDE SEQUENCE [LARGE SCALE GENOMIC DNA]</scope>
    <source>
        <strain evidence="2 3">M0104</strain>
    </source>
</reference>
<gene>
    <name evidence="2" type="ORF">E0493_18605</name>
</gene>
<comment type="caution">
    <text evidence="2">The sequence shown here is derived from an EMBL/GenBank/DDBJ whole genome shotgun (WGS) entry which is preliminary data.</text>
</comment>
<organism evidence="2 3">
    <name type="scientific">Teichococcus coralli</name>
    <dbReference type="NCBI Taxonomy" id="2545983"/>
    <lineage>
        <taxon>Bacteria</taxon>
        <taxon>Pseudomonadati</taxon>
        <taxon>Pseudomonadota</taxon>
        <taxon>Alphaproteobacteria</taxon>
        <taxon>Acetobacterales</taxon>
        <taxon>Roseomonadaceae</taxon>
        <taxon>Roseomonas</taxon>
    </lineage>
</organism>
<dbReference type="Pfam" id="PF04717">
    <property type="entry name" value="Phage_base_V"/>
    <property type="match status" value="1"/>
</dbReference>
<dbReference type="SUPFAM" id="SSF69349">
    <property type="entry name" value="Phage fibre proteins"/>
    <property type="match status" value="1"/>
</dbReference>
<feature type="domain" description="Gp5/Type VI secretion system Vgr protein OB-fold" evidence="1">
    <location>
        <begin position="23"/>
        <end position="98"/>
    </location>
</feature>
<protein>
    <submittedName>
        <fullName evidence="2">Phage tail protein</fullName>
    </submittedName>
</protein>
<accession>A0A845BCP4</accession>
<dbReference type="AlphaFoldDB" id="A0A845BCP4"/>
<name>A0A845BCP4_9PROT</name>
<dbReference type="SUPFAM" id="SSF69255">
    <property type="entry name" value="gp5 N-terminal domain-like"/>
    <property type="match status" value="1"/>
</dbReference>
<dbReference type="Proteomes" id="UP000460715">
    <property type="component" value="Unassembled WGS sequence"/>
</dbReference>
<evidence type="ECO:0000313" key="2">
    <source>
        <dbReference type="EMBL" id="MXP65363.1"/>
    </source>
</evidence>
<dbReference type="InterPro" id="IPR006531">
    <property type="entry name" value="Gp5/Vgr_OB"/>
</dbReference>
<sequence>MDKDMDLFERTVRQQQTKYWGKYRAFVADNRDPQKRGRCRLTIPGVLGEAISDWALPCLPFGGAAGLGFVAVPPKDAQVVAEFLEGDASAPMWTGTFWREGQAAPEAFTAGEAPSAKVLRSDSGHQLVLEDKEGAEALSLQSKAEAKVELDAEGSLLLTDSAGAKVLLDARAGEIHVEDANGNALVLSSSGIVAKDAAGNEISTSAGGVTIKGATVTIEGSSVSVGGAGGEPLLRGQSFMALFNAHVHNCTAPGTPSGPPAIPLTAAILTAKANAT</sequence>
<evidence type="ECO:0000313" key="3">
    <source>
        <dbReference type="Proteomes" id="UP000460715"/>
    </source>
</evidence>
<evidence type="ECO:0000259" key="1">
    <source>
        <dbReference type="Pfam" id="PF04717"/>
    </source>
</evidence>
<proteinExistence type="predicted"/>
<dbReference type="RefSeq" id="WP_160938772.1">
    <property type="nucleotide sequence ID" value="NZ_SNVJ01000020.1"/>
</dbReference>